<dbReference type="KEGG" id="ddi:DDB_G0267654"/>
<evidence type="ECO:0000313" key="9">
    <source>
        <dbReference type="EMBL" id="EAL73280.1"/>
    </source>
</evidence>
<dbReference type="CDD" id="cd00102">
    <property type="entry name" value="IPT"/>
    <property type="match status" value="1"/>
</dbReference>
<dbReference type="VEuPathDB" id="AmoebaDB:DDB_G0267654"/>
<feature type="region of interest" description="Disordered" evidence="5">
    <location>
        <begin position="814"/>
        <end position="840"/>
    </location>
</feature>
<gene>
    <name evidence="9" type="primary">tgrO2</name>
    <name evidence="9" type="ORF">DDB_G0267654</name>
</gene>
<proteinExistence type="predicted"/>
<evidence type="ECO:0000259" key="8">
    <source>
        <dbReference type="Pfam" id="PF24612"/>
    </source>
</evidence>
<evidence type="ECO:0000256" key="3">
    <source>
        <dbReference type="ARBA" id="ARBA00023136"/>
    </source>
</evidence>
<dbReference type="Pfam" id="PF24612">
    <property type="entry name" value="Ig_TgrO1"/>
    <property type="match status" value="2"/>
</dbReference>
<dbReference type="InParanoid" id="Q55GI7"/>
<keyword evidence="10" id="KW-1185">Reference proteome</keyword>
<evidence type="ECO:0000313" key="10">
    <source>
        <dbReference type="Proteomes" id="UP000002195"/>
    </source>
</evidence>
<dbReference type="SUPFAM" id="SSF81296">
    <property type="entry name" value="E set domains"/>
    <property type="match status" value="2"/>
</dbReference>
<dbReference type="EMBL" id="AAFI02000003">
    <property type="protein sequence ID" value="EAL73280.1"/>
    <property type="molecule type" value="Genomic_DNA"/>
</dbReference>
<keyword evidence="3 6" id="KW-0472">Membrane</keyword>
<dbReference type="InterPro" id="IPR013783">
    <property type="entry name" value="Ig-like_fold"/>
</dbReference>
<feature type="chain" id="PRO_5004250708" evidence="7">
    <location>
        <begin position="22"/>
        <end position="890"/>
    </location>
</feature>
<feature type="compositionally biased region" description="Low complexity" evidence="5">
    <location>
        <begin position="831"/>
        <end position="840"/>
    </location>
</feature>
<comment type="subcellular location">
    <subcellularLocation>
        <location evidence="1">Membrane</location>
    </subcellularLocation>
</comment>
<feature type="transmembrane region" description="Helical" evidence="6">
    <location>
        <begin position="846"/>
        <end position="869"/>
    </location>
</feature>
<reference evidence="9 10" key="1">
    <citation type="journal article" date="2005" name="Nature">
        <title>The genome of the social amoeba Dictyostelium discoideum.</title>
        <authorList>
            <consortium name="The Dictyostelium discoideum Sequencing Consortium"/>
            <person name="Eichinger L."/>
            <person name="Pachebat J.A."/>
            <person name="Glockner G."/>
            <person name="Rajandream M.A."/>
            <person name="Sucgang R."/>
            <person name="Berriman M."/>
            <person name="Song J."/>
            <person name="Olsen R."/>
            <person name="Szafranski K."/>
            <person name="Xu Q."/>
            <person name="Tunggal B."/>
            <person name="Kummerfeld S."/>
            <person name="Madera M."/>
            <person name="Konfortov B.A."/>
            <person name="Rivero F."/>
            <person name="Bankier A.T."/>
            <person name="Lehmann R."/>
            <person name="Hamlin N."/>
            <person name="Davies R."/>
            <person name="Gaudet P."/>
            <person name="Fey P."/>
            <person name="Pilcher K."/>
            <person name="Chen G."/>
            <person name="Saunders D."/>
            <person name="Sodergren E."/>
            <person name="Davis P."/>
            <person name="Kerhornou A."/>
            <person name="Nie X."/>
            <person name="Hall N."/>
            <person name="Anjard C."/>
            <person name="Hemphill L."/>
            <person name="Bason N."/>
            <person name="Farbrother P."/>
            <person name="Desany B."/>
            <person name="Just E."/>
            <person name="Morio T."/>
            <person name="Rost R."/>
            <person name="Churcher C."/>
            <person name="Cooper J."/>
            <person name="Haydock S."/>
            <person name="van Driessche N."/>
            <person name="Cronin A."/>
            <person name="Goodhead I."/>
            <person name="Muzny D."/>
            <person name="Mourier T."/>
            <person name="Pain A."/>
            <person name="Lu M."/>
            <person name="Harper D."/>
            <person name="Lindsay R."/>
            <person name="Hauser H."/>
            <person name="James K."/>
            <person name="Quiles M."/>
            <person name="Madan Babu M."/>
            <person name="Saito T."/>
            <person name="Buchrieser C."/>
            <person name="Wardroper A."/>
            <person name="Felder M."/>
            <person name="Thangavelu M."/>
            <person name="Johnson D."/>
            <person name="Knights A."/>
            <person name="Loulseged H."/>
            <person name="Mungall K."/>
            <person name="Oliver K."/>
            <person name="Price C."/>
            <person name="Quail M.A."/>
            <person name="Urushihara H."/>
            <person name="Hernandez J."/>
            <person name="Rabbinowitsch E."/>
            <person name="Steffen D."/>
            <person name="Sanders M."/>
            <person name="Ma J."/>
            <person name="Kohara Y."/>
            <person name="Sharp S."/>
            <person name="Simmonds M."/>
            <person name="Spiegler S."/>
            <person name="Tivey A."/>
            <person name="Sugano S."/>
            <person name="White B."/>
            <person name="Walker D."/>
            <person name="Woodward J."/>
            <person name="Winckler T."/>
            <person name="Tanaka Y."/>
            <person name="Shaulsky G."/>
            <person name="Schleicher M."/>
            <person name="Weinstock G."/>
            <person name="Rosenthal A."/>
            <person name="Cox E.C."/>
            <person name="Chisholm R.L."/>
            <person name="Gibbs R."/>
            <person name="Loomis W.F."/>
            <person name="Platzer M."/>
            <person name="Kay R.R."/>
            <person name="Williams J."/>
            <person name="Dear P.H."/>
            <person name="Noegel A.A."/>
            <person name="Barrell B."/>
            <person name="Kuspa A."/>
        </authorList>
    </citation>
    <scope>NUCLEOTIDE SEQUENCE [LARGE SCALE GENOMIC DNA]</scope>
    <source>
        <strain evidence="9 10">AX4</strain>
    </source>
</reference>
<evidence type="ECO:0000256" key="2">
    <source>
        <dbReference type="ARBA" id="ARBA00022729"/>
    </source>
</evidence>
<dbReference type="FunCoup" id="Q55GI7">
    <property type="interactions" value="2"/>
</dbReference>
<dbReference type="InterPro" id="IPR052014">
    <property type="entry name" value="Dictyostelium_Tiger"/>
</dbReference>
<dbReference type="AlphaFoldDB" id="Q55GI7"/>
<keyword evidence="4" id="KW-0325">Glycoprotein</keyword>
<keyword evidence="6" id="KW-0812">Transmembrane</keyword>
<dbReference type="RefSeq" id="XP_647197.1">
    <property type="nucleotide sequence ID" value="XM_642105.1"/>
</dbReference>
<organism evidence="9 10">
    <name type="scientific">Dictyostelium discoideum</name>
    <name type="common">Social amoeba</name>
    <dbReference type="NCBI Taxonomy" id="44689"/>
    <lineage>
        <taxon>Eukaryota</taxon>
        <taxon>Amoebozoa</taxon>
        <taxon>Evosea</taxon>
        <taxon>Eumycetozoa</taxon>
        <taxon>Dictyostelia</taxon>
        <taxon>Dictyosteliales</taxon>
        <taxon>Dictyosteliaceae</taxon>
        <taxon>Dictyostelium</taxon>
    </lineage>
</organism>
<dbReference type="GO" id="GO:0031152">
    <property type="term" value="P:aggregation involved in sorocarp development"/>
    <property type="evidence" value="ECO:0000318"/>
    <property type="project" value="GO_Central"/>
</dbReference>
<dbReference type="InterPro" id="IPR014756">
    <property type="entry name" value="Ig_E-set"/>
</dbReference>
<dbReference type="PANTHER" id="PTHR31341">
    <property type="entry name" value="IPT/TIG DOMAIN-CONTAINING PROTEIN-RELATED-RELATED"/>
    <property type="match status" value="1"/>
</dbReference>
<keyword evidence="6" id="KW-1133">Transmembrane helix</keyword>
<sequence length="890" mass="99996">MEKKLLIIVIVFLFSTIQVFCRIDDKTFVISNETYLSYHFPVGSEYFSSLNFEHYEGPSFQLDFECITGNGTVCFSQIYPEIKKKFYGTSISYSTQKTYKLDHELFPTPIVSSPFRPPTKGGISILKGTYLTFSERLSYYEVIYPKKQKIVISDSESLSFDATNVKVNCPPGCGYQIIKWENGQLFNFSYSNPSVFDYKINPSNIIVNGSDFCDSSYSSNITIDGVIILNSNYQKDEDSIVIIYTQQHTTKSLMKIETSNVTSVEIEIVFKPEPLIINSIPYIKGGLIILEGSRLSSNTNKNNNNNIIIKIGNITCSNAISISNESITCNLNPGIYNKSVPLNNLPVSVTINNITNENTLLFNYGMVKLNPNKYSLPDRVLQLNGDCLGNSNSTIVYLNGKETLLNDLKINNQETTLSFKIPDEFKSKLNVSIKVNDILSNEIQIDISFYASYSNEQPSTNGNTNIIFTLYNIKSENYNKIPSIIIIPEQIVINGVSVNSPTNQDVHSYSFLIPAGCGKKDIQIIIGSQSCLSSITYFEPIIKNCLVSGFDGTNGNIICDGSFGNKDYLIKSSVLFSNDEIVPPSINSTTFSFPLISGYHSDDLIFQMCGVQSKPFKLNIAPSLKRIDQSQMETLGGKFYILGEFFGVNINCSVFCNDKEYEKKFENSKTISFDLQIPGPNDITCNYTFDNGKNTGDFKIEYPLPLIENTSSINVNGGNLTIYGKNFYNVSNIKVEVDNQLKCNNFEFINLNSLTCFLPPFNETRKQSLFNDQKLLLNSSTTIFSKKLLLNVTFESKTWSGYIFQYSKEEIKNNDTSENSTNDILNHEKNNNNNQKDGSSLSKKSIILSILLPGFIILVVSLTIVIIVIKRNKTKHSKNMSSKEKELMKQ</sequence>
<comment type="caution">
    <text evidence="9">The sequence shown here is derived from an EMBL/GenBank/DDBJ whole genome shotgun (WGS) entry which is preliminary data.</text>
</comment>
<dbReference type="Gene3D" id="2.60.40.10">
    <property type="entry name" value="Immunoglobulins"/>
    <property type="match status" value="1"/>
</dbReference>
<dbReference type="Proteomes" id="UP000002195">
    <property type="component" value="Unassembled WGS sequence"/>
</dbReference>
<dbReference type="eggNOG" id="ENOG502SXB7">
    <property type="taxonomic scope" value="Eukaryota"/>
</dbReference>
<evidence type="ECO:0000256" key="7">
    <source>
        <dbReference type="SAM" id="SignalP"/>
    </source>
</evidence>
<evidence type="ECO:0000256" key="1">
    <source>
        <dbReference type="ARBA" id="ARBA00004370"/>
    </source>
</evidence>
<dbReference type="InterPro" id="IPR057594">
    <property type="entry name" value="TgrO1-like_Ig"/>
</dbReference>
<dbReference type="GO" id="GO:0009897">
    <property type="term" value="C:external side of plasma membrane"/>
    <property type="evidence" value="ECO:0000318"/>
    <property type="project" value="GO_Central"/>
</dbReference>
<evidence type="ECO:0000256" key="4">
    <source>
        <dbReference type="ARBA" id="ARBA00023180"/>
    </source>
</evidence>
<keyword evidence="2 7" id="KW-0732">Signal</keyword>
<feature type="domain" description="TgrO1-like immunoglobulin-like" evidence="8">
    <location>
        <begin position="454"/>
        <end position="535"/>
    </location>
</feature>
<evidence type="ECO:0000256" key="5">
    <source>
        <dbReference type="SAM" id="MobiDB-lite"/>
    </source>
</evidence>
<dbReference type="GeneID" id="8616001"/>
<accession>Q55GI7</accession>
<dbReference type="PANTHER" id="PTHR31341:SF4">
    <property type="entry name" value="IPT_TIG DOMAIN-CONTAINING PROTEIN-RELATED"/>
    <property type="match status" value="1"/>
</dbReference>
<name>Q55GI7_DICDI</name>
<protein>
    <submittedName>
        <fullName evidence="9">Immunoglobulin E-set domain-containing protein</fullName>
    </submittedName>
</protein>
<dbReference type="GO" id="GO:0098742">
    <property type="term" value="P:cell-cell adhesion via plasma-membrane adhesion molecules"/>
    <property type="evidence" value="ECO:0000318"/>
    <property type="project" value="GO_Central"/>
</dbReference>
<dbReference type="PaxDb" id="44689-DDB0304787"/>
<dbReference type="dictyBase" id="DDB_G0267654">
    <property type="gene designation" value="tgrO2"/>
</dbReference>
<feature type="signal peptide" evidence="7">
    <location>
        <begin position="1"/>
        <end position="21"/>
    </location>
</feature>
<dbReference type="HOGENOM" id="CLU_009950_0_0_1"/>
<feature type="domain" description="TgrO1-like immunoglobulin-like" evidence="8">
    <location>
        <begin position="113"/>
        <end position="190"/>
    </location>
</feature>
<evidence type="ECO:0000256" key="6">
    <source>
        <dbReference type="SAM" id="Phobius"/>
    </source>
</evidence>
<dbReference type="PhylomeDB" id="Q55GI7"/>